<reference evidence="1 2" key="1">
    <citation type="journal article" date="2014" name="Int. J. Syst. Evol. Microbiol.">
        <title>Complete genome sequence of Corynebacterium casei LMG S-19264T (=DSM 44701T), isolated from a smear-ripened cheese.</title>
        <authorList>
            <consortium name="US DOE Joint Genome Institute (JGI-PGF)"/>
            <person name="Walter F."/>
            <person name="Albersmeier A."/>
            <person name="Kalinowski J."/>
            <person name="Ruckert C."/>
        </authorList>
    </citation>
    <scope>NUCLEOTIDE SEQUENCE [LARGE SCALE GENOMIC DNA]</scope>
    <source>
        <strain evidence="1 2">CGMCC 1.7029</strain>
    </source>
</reference>
<organism evidence="1 2">
    <name type="scientific">Gemmobacter aquaticus</name>
    <dbReference type="NCBI Taxonomy" id="490185"/>
    <lineage>
        <taxon>Bacteria</taxon>
        <taxon>Pseudomonadati</taxon>
        <taxon>Pseudomonadota</taxon>
        <taxon>Alphaproteobacteria</taxon>
        <taxon>Rhodobacterales</taxon>
        <taxon>Paracoccaceae</taxon>
        <taxon>Gemmobacter</taxon>
    </lineage>
</organism>
<dbReference type="AlphaFoldDB" id="A0A918DCD5"/>
<sequence>MRLTRDQRNERLPADRSSVSQIQEWARAVCERGEERVKQQVGHFWHLFHGYWAIPAMKAHCPSTGNGLVRHAAYTLQNAPKRCAMRLDTAAFSPRLKDNLNM</sequence>
<evidence type="ECO:0000313" key="1">
    <source>
        <dbReference type="EMBL" id="GGO29827.1"/>
    </source>
</evidence>
<proteinExistence type="predicted"/>
<keyword evidence="2" id="KW-1185">Reference proteome</keyword>
<comment type="caution">
    <text evidence="1">The sequence shown here is derived from an EMBL/GenBank/DDBJ whole genome shotgun (WGS) entry which is preliminary data.</text>
</comment>
<gene>
    <name evidence="1" type="ORF">GCM10010991_14110</name>
</gene>
<dbReference type="EMBL" id="BMLP01000001">
    <property type="protein sequence ID" value="GGO29827.1"/>
    <property type="molecule type" value="Genomic_DNA"/>
</dbReference>
<name>A0A918DCD5_9RHOB</name>
<accession>A0A918DCD5</accession>
<evidence type="ECO:0000313" key="2">
    <source>
        <dbReference type="Proteomes" id="UP000598196"/>
    </source>
</evidence>
<protein>
    <submittedName>
        <fullName evidence="1">Uncharacterized protein</fullName>
    </submittedName>
</protein>
<dbReference type="Proteomes" id="UP000598196">
    <property type="component" value="Unassembled WGS sequence"/>
</dbReference>